<comment type="caution">
    <text evidence="2">The sequence shown here is derived from an EMBL/GenBank/DDBJ whole genome shotgun (WGS) entry which is preliminary data.</text>
</comment>
<gene>
    <name evidence="2" type="ORF">LB452_03725</name>
</gene>
<keyword evidence="1" id="KW-1133">Transmembrane helix</keyword>
<evidence type="ECO:0000256" key="1">
    <source>
        <dbReference type="SAM" id="Phobius"/>
    </source>
</evidence>
<name>A0ABS7XHX0_9FLAO</name>
<keyword evidence="3" id="KW-1185">Reference proteome</keyword>
<keyword evidence="1" id="KW-0472">Membrane</keyword>
<evidence type="ECO:0000313" key="3">
    <source>
        <dbReference type="Proteomes" id="UP001199314"/>
    </source>
</evidence>
<sequence>MKKNNGVLNYLKEITIVVIGVLIAVFISNYKDSVDNEKYIEKTLLAIENDIKLSQSDLDTVYNRHLKLFEILREKLEGSEPLDPELTFVELIASSGGFQVTTSKNISLRFFINQKAELLEYDIISKLLDIETQSELLQLKTRRLTDFFYENIDEGGEEVFMKLAYYLNDILDSEHTLLESYSEFLDKNQKKLEYEKE</sequence>
<reference evidence="3" key="1">
    <citation type="submission" date="2023-07" db="EMBL/GenBank/DDBJ databases">
        <title>Novel species isolated from saline lakes on Tibetan Plateau.</title>
        <authorList>
            <person name="Lu H."/>
        </authorList>
    </citation>
    <scope>NUCLEOTIDE SEQUENCE [LARGE SCALE GENOMIC DNA]</scope>
    <source>
        <strain evidence="3">CAK8W</strain>
    </source>
</reference>
<dbReference type="Proteomes" id="UP001199314">
    <property type="component" value="Unassembled WGS sequence"/>
</dbReference>
<accession>A0ABS7XHX0</accession>
<evidence type="ECO:0000313" key="2">
    <source>
        <dbReference type="EMBL" id="MBZ9778024.1"/>
    </source>
</evidence>
<proteinExistence type="predicted"/>
<protein>
    <submittedName>
        <fullName evidence="2">Uncharacterized protein</fullName>
    </submittedName>
</protein>
<dbReference type="EMBL" id="JAIQZE010000002">
    <property type="protein sequence ID" value="MBZ9778024.1"/>
    <property type="molecule type" value="Genomic_DNA"/>
</dbReference>
<dbReference type="RefSeq" id="WP_224460378.1">
    <property type="nucleotide sequence ID" value="NZ_JAIQZE010000002.1"/>
</dbReference>
<organism evidence="2 3">
    <name type="scientific">Psychroflexus longus</name>
    <dbReference type="NCBI Taxonomy" id="2873596"/>
    <lineage>
        <taxon>Bacteria</taxon>
        <taxon>Pseudomonadati</taxon>
        <taxon>Bacteroidota</taxon>
        <taxon>Flavobacteriia</taxon>
        <taxon>Flavobacteriales</taxon>
        <taxon>Flavobacteriaceae</taxon>
        <taxon>Psychroflexus</taxon>
    </lineage>
</organism>
<feature type="transmembrane region" description="Helical" evidence="1">
    <location>
        <begin position="7"/>
        <end position="27"/>
    </location>
</feature>
<keyword evidence="1" id="KW-0812">Transmembrane</keyword>